<dbReference type="InterPro" id="IPR036265">
    <property type="entry name" value="HIT-like_sf"/>
</dbReference>
<gene>
    <name evidence="2" type="ORF">Ctob_006683</name>
</gene>
<feature type="chain" id="PRO_5005601665" description="GDP-D-glucose phosphorylase" evidence="1">
    <location>
        <begin position="20"/>
        <end position="349"/>
    </location>
</feature>
<dbReference type="GO" id="GO:0016787">
    <property type="term" value="F:hydrolase activity"/>
    <property type="evidence" value="ECO:0007669"/>
    <property type="project" value="UniProtKB-KW"/>
</dbReference>
<dbReference type="GO" id="GO:0080048">
    <property type="term" value="F:GDP-D-glucose phosphorylase activity"/>
    <property type="evidence" value="ECO:0007669"/>
    <property type="project" value="UniProtKB-EC"/>
</dbReference>
<keyword evidence="1" id="KW-0732">Signal</keyword>
<keyword evidence="3" id="KW-1185">Reference proteome</keyword>
<evidence type="ECO:0008006" key="4">
    <source>
        <dbReference type="Google" id="ProtNLM"/>
    </source>
</evidence>
<name>A0A0M0JE76_9EUKA</name>
<dbReference type="EMBL" id="JWZX01003039">
    <property type="protein sequence ID" value="KOO24904.1"/>
    <property type="molecule type" value="Genomic_DNA"/>
</dbReference>
<organism evidence="2 3">
    <name type="scientific">Chrysochromulina tobinii</name>
    <dbReference type="NCBI Taxonomy" id="1460289"/>
    <lineage>
        <taxon>Eukaryota</taxon>
        <taxon>Haptista</taxon>
        <taxon>Haptophyta</taxon>
        <taxon>Prymnesiophyceae</taxon>
        <taxon>Prymnesiales</taxon>
        <taxon>Chrysochromulinaceae</taxon>
        <taxon>Chrysochromulina</taxon>
    </lineage>
</organism>
<comment type="caution">
    <text evidence="2">The sequence shown here is derived from an EMBL/GenBank/DDBJ whole genome shotgun (WGS) entry which is preliminary data.</text>
</comment>
<dbReference type="GO" id="GO:0005085">
    <property type="term" value="F:guanyl-nucleotide exchange factor activity"/>
    <property type="evidence" value="ECO:0007669"/>
    <property type="project" value="UniProtKB-KW"/>
</dbReference>
<accession>A0A0M0JE76</accession>
<protein>
    <recommendedName>
        <fullName evidence="4">GDP-D-glucose phosphorylase</fullName>
    </recommendedName>
</protein>
<dbReference type="SUPFAM" id="SSF54197">
    <property type="entry name" value="HIT-like"/>
    <property type="match status" value="1"/>
</dbReference>
<dbReference type="OrthoDB" id="419329at2759"/>
<evidence type="ECO:0000313" key="3">
    <source>
        <dbReference type="Proteomes" id="UP000037460"/>
    </source>
</evidence>
<dbReference type="PANTHER" id="PTHR20884">
    <property type="entry name" value="GDP-D-GLUCOSE PHOSPHORYLASE 1"/>
    <property type="match status" value="1"/>
</dbReference>
<dbReference type="GO" id="GO:0005737">
    <property type="term" value="C:cytoplasm"/>
    <property type="evidence" value="ECO:0007669"/>
    <property type="project" value="UniProtKB-SubCell"/>
</dbReference>
<feature type="signal peptide" evidence="1">
    <location>
        <begin position="1"/>
        <end position="19"/>
    </location>
</feature>
<evidence type="ECO:0000256" key="1">
    <source>
        <dbReference type="SAM" id="SignalP"/>
    </source>
</evidence>
<dbReference type="InterPro" id="IPR026506">
    <property type="entry name" value="GDPGP"/>
</dbReference>
<proteinExistence type="predicted"/>
<evidence type="ECO:0000313" key="2">
    <source>
        <dbReference type="EMBL" id="KOO24904.1"/>
    </source>
</evidence>
<dbReference type="PANTHER" id="PTHR20884:SF8">
    <property type="entry name" value="GDP-D-GLUCOSE PHOSPHORYLASE 1"/>
    <property type="match status" value="1"/>
</dbReference>
<dbReference type="Proteomes" id="UP000037460">
    <property type="component" value="Unassembled WGS sequence"/>
</dbReference>
<dbReference type="AlphaFoldDB" id="A0A0M0JE76"/>
<reference evidence="3" key="1">
    <citation type="journal article" date="2015" name="PLoS Genet.">
        <title>Genome Sequence and Transcriptome Analyses of Chrysochromulina tobin: Metabolic Tools for Enhanced Algal Fitness in the Prominent Order Prymnesiales (Haptophyceae).</title>
        <authorList>
            <person name="Hovde B.T."/>
            <person name="Deodato C.R."/>
            <person name="Hunsperger H.M."/>
            <person name="Ryken S.A."/>
            <person name="Yost W."/>
            <person name="Jha R.K."/>
            <person name="Patterson J."/>
            <person name="Monnat R.J. Jr."/>
            <person name="Barlow S.B."/>
            <person name="Starkenburg S.R."/>
            <person name="Cattolico R.A."/>
        </authorList>
    </citation>
    <scope>NUCLEOTIDE SEQUENCE</scope>
    <source>
        <strain evidence="3">CCMP291</strain>
    </source>
</reference>
<dbReference type="GO" id="GO:0006006">
    <property type="term" value="P:glucose metabolic process"/>
    <property type="evidence" value="ECO:0007669"/>
    <property type="project" value="TreeGrafter"/>
</dbReference>
<sequence length="349" mass="38089">MAIAWIMQCLLTVTPPTLRGPVSVARWSAEWLELVRSGTISSTATLRDGRETRVGRRGRYLVVLRANRALRPPAAPKLGWLPPHDEATCSFCSGPLRLELRPMVAQALLPETGRCWDVHFNISPMEPNGHYLLVPEIALHANRRQQRLTTDDCIDLVLIGRACAGELCVNFNAPRAGASQNHLHAHAWAIPEAYPIATAPVLSRVEQRIDVPEELPPDLCFVDGREVEACVLDWPASCVRLAGGTAEAVALALDRICIECPCHNVVLLGDQTFVFVRSPEGEVSPAVPDLKIGSIQLLGAMVVDTAEQFEAAMRDGSAIERALRDTRYDVNETLGQLLARVAASLAPRA</sequence>
<dbReference type="GO" id="GO:0000166">
    <property type="term" value="F:nucleotide binding"/>
    <property type="evidence" value="ECO:0007669"/>
    <property type="project" value="UniProtKB-KW"/>
</dbReference>